<evidence type="ECO:0000313" key="2">
    <source>
        <dbReference type="EMBL" id="AIQ92874.1"/>
    </source>
</evidence>
<accession>A0A089QE85</accession>
<protein>
    <submittedName>
        <fullName evidence="2">Protein of unassigned function</fullName>
    </submittedName>
</protein>
<dbReference type="KEGG" id="mor:MOC_5119"/>
<reference evidence="2 3" key="1">
    <citation type="journal article" date="2014" name="PLoS ONE">
        <title>Genome Information of Methylobacterium oryzae, a Plant-Probiotic Methylotroph in the Phyllosphere.</title>
        <authorList>
            <person name="Kwak M.J."/>
            <person name="Jeong H."/>
            <person name="Madhaiyan M."/>
            <person name="Lee Y."/>
            <person name="Sa T.M."/>
            <person name="Oh T.K."/>
            <person name="Kim J.F."/>
        </authorList>
    </citation>
    <scope>NUCLEOTIDE SEQUENCE [LARGE SCALE GENOMIC DNA]</scope>
    <source>
        <strain evidence="2 3">CBMB20</strain>
    </source>
</reference>
<dbReference type="Proteomes" id="UP000029492">
    <property type="component" value="Chromosome"/>
</dbReference>
<evidence type="ECO:0000256" key="1">
    <source>
        <dbReference type="SAM" id="MobiDB-lite"/>
    </source>
</evidence>
<proteinExistence type="predicted"/>
<name>A0A089QE85_9HYPH</name>
<organism evidence="2 3">
    <name type="scientific">Methylobacterium oryzae CBMB20</name>
    <dbReference type="NCBI Taxonomy" id="693986"/>
    <lineage>
        <taxon>Bacteria</taxon>
        <taxon>Pseudomonadati</taxon>
        <taxon>Pseudomonadota</taxon>
        <taxon>Alphaproteobacteria</taxon>
        <taxon>Hyphomicrobiales</taxon>
        <taxon>Methylobacteriaceae</taxon>
        <taxon>Methylobacterium</taxon>
    </lineage>
</organism>
<dbReference type="HOGENOM" id="CLU_2955290_0_0_5"/>
<dbReference type="AlphaFoldDB" id="A0A089QE85"/>
<sequence>MYQYGALFSRRRSGRPTAPVRRSSAKARRPGGAAHGARHGRQAGRPVPRTRCGIDFCNF</sequence>
<dbReference type="EMBL" id="CP003811">
    <property type="protein sequence ID" value="AIQ92874.1"/>
    <property type="molecule type" value="Genomic_DNA"/>
</dbReference>
<feature type="region of interest" description="Disordered" evidence="1">
    <location>
        <begin position="1"/>
        <end position="48"/>
    </location>
</feature>
<gene>
    <name evidence="2" type="ORF">MOC_5119</name>
</gene>
<keyword evidence="3" id="KW-1185">Reference proteome</keyword>
<evidence type="ECO:0000313" key="3">
    <source>
        <dbReference type="Proteomes" id="UP000029492"/>
    </source>
</evidence>